<keyword evidence="4" id="KW-0758">Storage protein</keyword>
<feature type="region of interest" description="Disordered" evidence="7">
    <location>
        <begin position="288"/>
        <end position="391"/>
    </location>
</feature>
<dbReference type="CDD" id="cd02242">
    <property type="entry name" value="cupin_11S_legumin_N"/>
    <property type="match status" value="1"/>
</dbReference>
<dbReference type="PANTHER" id="PTHR31189:SF35">
    <property type="entry name" value="12S SEED STORAGE PROTEIN CRB"/>
    <property type="match status" value="1"/>
</dbReference>
<name>A0A8I6WH70_HORVV</name>
<dbReference type="AlphaFoldDB" id="A0A8I6WH70"/>
<reference evidence="10" key="2">
    <citation type="submission" date="2020-10" db="EMBL/GenBank/DDBJ databases">
        <authorList>
            <person name="Scholz U."/>
            <person name="Mascher M."/>
            <person name="Fiebig A."/>
        </authorList>
    </citation>
    <scope>NUCLEOTIDE SEQUENCE [LARGE SCALE GENOMIC DNA]</scope>
    <source>
        <strain evidence="10">cv. Morex</strain>
    </source>
</reference>
<evidence type="ECO:0000256" key="7">
    <source>
        <dbReference type="SAM" id="MobiDB-lite"/>
    </source>
</evidence>
<evidence type="ECO:0000256" key="8">
    <source>
        <dbReference type="SAM" id="Phobius"/>
    </source>
</evidence>
<feature type="domain" description="Cupin type-1" evidence="9">
    <location>
        <begin position="407"/>
        <end position="556"/>
    </location>
</feature>
<comment type="similarity">
    <text evidence="1">Belongs to the 11S seed storage protein (globulins) family.</text>
</comment>
<evidence type="ECO:0000313" key="11">
    <source>
        <dbReference type="Proteomes" id="UP000011116"/>
    </source>
</evidence>
<dbReference type="Gramene" id="HORVU.MOREX.r2.1HG0011030.1">
    <property type="protein sequence ID" value="HORVU.MOREX.r2.1HG0011030.1"/>
    <property type="gene ID" value="HORVU.MOREX.r2.1HG0011030"/>
</dbReference>
<keyword evidence="8" id="KW-1133">Transmembrane helix</keyword>
<dbReference type="Gramene" id="HORVU.MOREX.r3.1HG0014400.1">
    <property type="protein sequence ID" value="HORVU.MOREX.r3.1HG0014400.1"/>
    <property type="gene ID" value="HORVU.MOREX.r3.1HG0014400"/>
</dbReference>
<dbReference type="InterPro" id="IPR006045">
    <property type="entry name" value="Cupin_1"/>
</dbReference>
<dbReference type="PRINTS" id="PR00439">
    <property type="entry name" value="11SGLOBULIN"/>
</dbReference>
<dbReference type="FunFam" id="2.60.120.10:FF:000073">
    <property type="entry name" value="Glycinin G1"/>
    <property type="match status" value="1"/>
</dbReference>
<evidence type="ECO:0000256" key="3">
    <source>
        <dbReference type="ARBA" id="ARBA00022729"/>
    </source>
</evidence>
<dbReference type="SUPFAM" id="SSF51182">
    <property type="entry name" value="RmlC-like cupins"/>
    <property type="match status" value="1"/>
</dbReference>
<evidence type="ECO:0000259" key="9">
    <source>
        <dbReference type="SMART" id="SM00835"/>
    </source>
</evidence>
<reference evidence="10" key="3">
    <citation type="submission" date="2022-01" db="UniProtKB">
        <authorList>
            <consortium name="EnsemblPlants"/>
        </authorList>
    </citation>
    <scope>IDENTIFICATION</scope>
    <source>
        <strain evidence="10">subsp. vulgare</strain>
    </source>
</reference>
<evidence type="ECO:0000256" key="1">
    <source>
        <dbReference type="ARBA" id="ARBA00007178"/>
    </source>
</evidence>
<evidence type="ECO:0000313" key="10">
    <source>
        <dbReference type="EnsemblPlants" id="HORVU.MOREX.r3.1HG0014400.1"/>
    </source>
</evidence>
<proteinExistence type="inferred from homology"/>
<dbReference type="Gene3D" id="2.60.120.10">
    <property type="entry name" value="Jelly Rolls"/>
    <property type="match status" value="2"/>
</dbReference>
<dbReference type="EnsemblPlants" id="HORVU.MOREX.r3.1HG0014400.1">
    <property type="protein sequence ID" value="HORVU.MOREX.r3.1HG0014400.1"/>
    <property type="gene ID" value="HORVU.MOREX.r3.1HG0014400"/>
</dbReference>
<accession>A0A8I6WH70</accession>
<dbReference type="Proteomes" id="UP000011116">
    <property type="component" value="Chromosome 1H"/>
</dbReference>
<dbReference type="SMR" id="A0A8I6WH70"/>
<keyword evidence="3" id="KW-0732">Signal</keyword>
<dbReference type="InterPro" id="IPR011051">
    <property type="entry name" value="RmlC_Cupin_sf"/>
</dbReference>
<feature type="compositionally biased region" description="Polar residues" evidence="7">
    <location>
        <begin position="324"/>
        <end position="334"/>
    </location>
</feature>
<evidence type="ECO:0000256" key="4">
    <source>
        <dbReference type="ARBA" id="ARBA00022761"/>
    </source>
</evidence>
<dbReference type="InterPro" id="IPR014710">
    <property type="entry name" value="RmlC-like_jellyroll"/>
</dbReference>
<organism evidence="10 11">
    <name type="scientific">Hordeum vulgare subsp. vulgare</name>
    <name type="common">Domesticated barley</name>
    <dbReference type="NCBI Taxonomy" id="112509"/>
    <lineage>
        <taxon>Eukaryota</taxon>
        <taxon>Viridiplantae</taxon>
        <taxon>Streptophyta</taxon>
        <taxon>Embryophyta</taxon>
        <taxon>Tracheophyta</taxon>
        <taxon>Spermatophyta</taxon>
        <taxon>Magnoliopsida</taxon>
        <taxon>Liliopsida</taxon>
        <taxon>Poales</taxon>
        <taxon>Poaceae</taxon>
        <taxon>BOP clade</taxon>
        <taxon>Pooideae</taxon>
        <taxon>Triticodae</taxon>
        <taxon>Triticeae</taxon>
        <taxon>Hordeinae</taxon>
        <taxon>Hordeum</taxon>
    </lineage>
</organism>
<sequence>MLASTKLLSLLQTIMAATSFVSLSFYFCIFLLCHGSMAQLFGMSSNPWQSCRQGGFRECTFNRLQASTPLRQVRSHAGLTEYFDDQNEQFRCIGVSVIRRVIEPRGYLLPRYHNTHGLVYIIQGSGFTGLSFPGCPATFQKQFQKYGQAQSVQGQSQSQKFKDEHQKVQHVRQGDVIALPAGITHWLYNDGDAPIVAIYVFDVNNNANQLEPRHKEFLLAGNYRSSQLHSSQNIFSGFDVRLLRESLGISGKIAQRLQSKDDEIGDIIHVNHTLKFLKPIFTQQQEQESCPYTEYEEGQSQARHPQEEQPQMGQPQAKHYHGEQPQTGQSQAKHSQGEQTQTGQSQAKHLHGGQPEEGRGGQSQEEQSEAGPYPGCRPHAGQSHASESTYGGWNGLEENFCDHKLTANIDDPSRAEIYNPRAGTITHLNSQTFPILNIVQMSATRVHLYQNAIISPLWNINAHSVMYMIQGHILVQVVNDHGRNVFNGLLSPGQLLIIPQNYVVLKKAQRDGSKYIEFKTNANSMVSHIAGKNSILGALPVDVIASAYDISRTEARSLKFNREEELGVFAPKFSLSFPKGEEESS</sequence>
<feature type="compositionally biased region" description="Low complexity" evidence="7">
    <location>
        <begin position="337"/>
        <end position="346"/>
    </location>
</feature>
<dbReference type="GO" id="GO:0045735">
    <property type="term" value="F:nutrient reservoir activity"/>
    <property type="evidence" value="ECO:0007669"/>
    <property type="project" value="UniProtKB-KW"/>
</dbReference>
<gene>
    <name evidence="10" type="primary">LOC123408950</name>
</gene>
<keyword evidence="8" id="KW-0812">Transmembrane</keyword>
<evidence type="ECO:0000256" key="2">
    <source>
        <dbReference type="ARBA" id="ARBA00011818"/>
    </source>
</evidence>
<keyword evidence="6" id="KW-1015">Disulfide bond</keyword>
<dbReference type="InterPro" id="IPR006044">
    <property type="entry name" value="11S_seedstore_pln"/>
</dbReference>
<feature type="domain" description="Cupin type-1" evidence="9">
    <location>
        <begin position="64"/>
        <end position="255"/>
    </location>
</feature>
<feature type="transmembrane region" description="Helical" evidence="8">
    <location>
        <begin position="7"/>
        <end position="32"/>
    </location>
</feature>
<dbReference type="SMART" id="SM00835">
    <property type="entry name" value="Cupin_1"/>
    <property type="match status" value="2"/>
</dbReference>
<dbReference type="CDD" id="cd02243">
    <property type="entry name" value="cupin_11S_legumin_C"/>
    <property type="match status" value="1"/>
</dbReference>
<keyword evidence="5" id="KW-0708">Seed storage protein</keyword>
<keyword evidence="11" id="KW-1185">Reference proteome</keyword>
<dbReference type="Pfam" id="PF00190">
    <property type="entry name" value="Cupin_1"/>
    <property type="match status" value="2"/>
</dbReference>
<evidence type="ECO:0000256" key="6">
    <source>
        <dbReference type="ARBA" id="ARBA00023157"/>
    </source>
</evidence>
<comment type="subunit">
    <text evidence="2">Hexamer; each subunit is composed of an acidic and a basic chain derived from a single precursor and linked by a disulfide bond.</text>
</comment>
<dbReference type="GO" id="GO:0048316">
    <property type="term" value="P:seed development"/>
    <property type="evidence" value="ECO:0007669"/>
    <property type="project" value="UniProtKB-ARBA"/>
</dbReference>
<reference evidence="11" key="1">
    <citation type="journal article" date="2012" name="Nature">
        <title>A physical, genetic and functional sequence assembly of the barley genome.</title>
        <authorList>
            <consortium name="The International Barley Genome Sequencing Consortium"/>
            <person name="Mayer K.F."/>
            <person name="Waugh R."/>
            <person name="Brown J.W."/>
            <person name="Schulman A."/>
            <person name="Langridge P."/>
            <person name="Platzer M."/>
            <person name="Fincher G.B."/>
            <person name="Muehlbauer G.J."/>
            <person name="Sato K."/>
            <person name="Close T.J."/>
            <person name="Wise R.P."/>
            <person name="Stein N."/>
        </authorList>
    </citation>
    <scope>NUCLEOTIDE SEQUENCE [LARGE SCALE GENOMIC DNA]</scope>
    <source>
        <strain evidence="11">cv. Morex</strain>
    </source>
</reference>
<dbReference type="InterPro" id="IPR050253">
    <property type="entry name" value="Seed_Storage-Functional"/>
</dbReference>
<keyword evidence="8" id="KW-0472">Membrane</keyword>
<evidence type="ECO:0000256" key="5">
    <source>
        <dbReference type="ARBA" id="ARBA00023129"/>
    </source>
</evidence>
<dbReference type="PANTHER" id="PTHR31189">
    <property type="entry name" value="OS03G0336100 PROTEIN-RELATED"/>
    <property type="match status" value="1"/>
</dbReference>
<protein>
    <recommendedName>
        <fullName evidence="9">Cupin type-1 domain-containing protein</fullName>
    </recommendedName>
</protein>